<keyword evidence="2" id="KW-1185">Reference proteome</keyword>
<dbReference type="STRING" id="983917.RGE_04010"/>
<organism evidence="1 2">
    <name type="scientific">Rubrivivax gelatinosus (strain NBRC 100245 / IL144)</name>
    <dbReference type="NCBI Taxonomy" id="983917"/>
    <lineage>
        <taxon>Bacteria</taxon>
        <taxon>Pseudomonadati</taxon>
        <taxon>Pseudomonadota</taxon>
        <taxon>Betaproteobacteria</taxon>
        <taxon>Burkholderiales</taxon>
        <taxon>Sphaerotilaceae</taxon>
        <taxon>Rubrivivax</taxon>
    </lineage>
</organism>
<dbReference type="PATRIC" id="fig|983917.3.peg.394"/>
<dbReference type="NCBIfam" id="TIGR04353">
    <property type="entry name" value="PqqD_rel_X"/>
    <property type="match status" value="1"/>
</dbReference>
<evidence type="ECO:0000313" key="2">
    <source>
        <dbReference type="Proteomes" id="UP000007883"/>
    </source>
</evidence>
<protein>
    <recommendedName>
        <fullName evidence="3">PqqD family protein of HPr-rel-A system</fullName>
    </recommendedName>
</protein>
<accession>I0HL59</accession>
<dbReference type="EMBL" id="AP012320">
    <property type="protein sequence ID" value="BAL93746.1"/>
    <property type="molecule type" value="Genomic_DNA"/>
</dbReference>
<dbReference type="Proteomes" id="UP000007883">
    <property type="component" value="Chromosome"/>
</dbReference>
<evidence type="ECO:0008006" key="3">
    <source>
        <dbReference type="Google" id="ProtNLM"/>
    </source>
</evidence>
<dbReference type="AlphaFoldDB" id="I0HL59"/>
<proteinExistence type="predicted"/>
<reference evidence="1 2" key="1">
    <citation type="journal article" date="2012" name="J. Bacteriol.">
        <title>Complete genome sequence of phototrophic betaproteobacterium Rubrivivax gelatinosus IL144.</title>
        <authorList>
            <person name="Nagashima S."/>
            <person name="Kamimura A."/>
            <person name="Shimizu T."/>
            <person name="Nakamura-isaki S."/>
            <person name="Aono E."/>
            <person name="Sakamoto K."/>
            <person name="Ichikawa N."/>
            <person name="Nakazawa H."/>
            <person name="Sekine M."/>
            <person name="Yamazaki S."/>
            <person name="Fujita N."/>
            <person name="Shimada K."/>
            <person name="Hanada S."/>
            <person name="Nagashima K.V.P."/>
        </authorList>
    </citation>
    <scope>NUCLEOTIDE SEQUENCE [LARGE SCALE GENOMIC DNA]</scope>
    <source>
        <strain evidence="2">NBRC 100245 / IL144</strain>
    </source>
</reference>
<sequence>MLWMLAPRPAVLLRTWDDDASGIAYDDRNGDTFVLGPLALELITMLHEGGARAPEALLAELARGLGGQAPATLAADIEAELARLSERGLVLSLPST</sequence>
<name>I0HL59_RUBGI</name>
<gene>
    <name evidence="1" type="ordered locus">RGE_04010</name>
</gene>
<dbReference type="InterPro" id="IPR027599">
    <property type="entry name" value="PqqD-rel_X"/>
</dbReference>
<dbReference type="KEGG" id="rge:RGE_04010"/>
<evidence type="ECO:0000313" key="1">
    <source>
        <dbReference type="EMBL" id="BAL93746.1"/>
    </source>
</evidence>
<dbReference type="HOGENOM" id="CLU_2357965_0_0_4"/>